<dbReference type="Proteomes" id="UP000606274">
    <property type="component" value="Unassembled WGS sequence"/>
</dbReference>
<keyword evidence="3" id="KW-1185">Reference proteome</keyword>
<evidence type="ECO:0000313" key="2">
    <source>
        <dbReference type="EMBL" id="KAF7705682.1"/>
    </source>
</evidence>
<comment type="caution">
    <text evidence="2">The sequence shown here is derived from an EMBL/GenBank/DDBJ whole genome shotgun (WGS) entry which is preliminary data.</text>
</comment>
<protein>
    <submittedName>
        <fullName evidence="2">Uncharacterized protein</fullName>
    </submittedName>
</protein>
<keyword evidence="1" id="KW-0732">Signal</keyword>
<sequence length="108" mass="11435">MSAGKAGRALMLLILVHVFCYPGRVAADWRVSADGPSASELSETMARAELGSVSAATDSFEAKLGLGVDTGVTVNDDNFEFKLLGTGMTLGRTMEISIFGSSLKFNLW</sequence>
<organism evidence="2 3">
    <name type="scientific">Silurus meridionalis</name>
    <name type="common">Southern catfish</name>
    <name type="synonym">Silurus soldatovi meridionalis</name>
    <dbReference type="NCBI Taxonomy" id="175797"/>
    <lineage>
        <taxon>Eukaryota</taxon>
        <taxon>Metazoa</taxon>
        <taxon>Chordata</taxon>
        <taxon>Craniata</taxon>
        <taxon>Vertebrata</taxon>
        <taxon>Euteleostomi</taxon>
        <taxon>Actinopterygii</taxon>
        <taxon>Neopterygii</taxon>
        <taxon>Teleostei</taxon>
        <taxon>Ostariophysi</taxon>
        <taxon>Siluriformes</taxon>
        <taxon>Siluridae</taxon>
        <taxon>Silurus</taxon>
    </lineage>
</organism>
<dbReference type="EMBL" id="JABFDY010000007">
    <property type="protein sequence ID" value="KAF7705682.1"/>
    <property type="molecule type" value="Genomic_DNA"/>
</dbReference>
<dbReference type="AlphaFoldDB" id="A0A8T0BEQ9"/>
<feature type="signal peptide" evidence="1">
    <location>
        <begin position="1"/>
        <end position="27"/>
    </location>
</feature>
<evidence type="ECO:0000313" key="3">
    <source>
        <dbReference type="Proteomes" id="UP000606274"/>
    </source>
</evidence>
<gene>
    <name evidence="2" type="ORF">HF521_020968</name>
</gene>
<feature type="chain" id="PRO_5035843329" evidence="1">
    <location>
        <begin position="28"/>
        <end position="108"/>
    </location>
</feature>
<proteinExistence type="predicted"/>
<evidence type="ECO:0000256" key="1">
    <source>
        <dbReference type="SAM" id="SignalP"/>
    </source>
</evidence>
<reference evidence="2" key="1">
    <citation type="submission" date="2020-08" db="EMBL/GenBank/DDBJ databases">
        <title>Chromosome-level assembly of Southern catfish (Silurus meridionalis) provides insights into visual adaptation to the nocturnal and benthic lifestyles.</title>
        <authorList>
            <person name="Zhang Y."/>
            <person name="Wang D."/>
            <person name="Peng Z."/>
        </authorList>
    </citation>
    <scope>NUCLEOTIDE SEQUENCE</scope>
    <source>
        <strain evidence="2">SWU-2019-XX</strain>
        <tissue evidence="2">Muscle</tissue>
    </source>
</reference>
<accession>A0A8T0BEQ9</accession>
<name>A0A8T0BEQ9_SILME</name>